<comment type="subcellular location">
    <subcellularLocation>
        <location evidence="1">Membrane</location>
        <topology evidence="1">Multi-pass membrane protein</topology>
    </subcellularLocation>
</comment>
<dbReference type="OMA" id="GISHHAC"/>
<evidence type="ECO:0000256" key="2">
    <source>
        <dbReference type="ARBA" id="ARBA00022692"/>
    </source>
</evidence>
<evidence type="ECO:0000256" key="3">
    <source>
        <dbReference type="ARBA" id="ARBA00022989"/>
    </source>
</evidence>
<keyword evidence="2 8" id="KW-0812">Transmembrane</keyword>
<dbReference type="PANTHER" id="PTHR24243:SF233">
    <property type="entry name" value="THYROTROPIN-RELEASING HORMONE RECEPTOR"/>
    <property type="match status" value="1"/>
</dbReference>
<dbReference type="EMBL" id="PZQS01000013">
    <property type="protein sequence ID" value="PVD19317.1"/>
    <property type="molecule type" value="Genomic_DNA"/>
</dbReference>
<dbReference type="InterPro" id="IPR000276">
    <property type="entry name" value="GPCR_Rhodpsn"/>
</dbReference>
<evidence type="ECO:0000259" key="10">
    <source>
        <dbReference type="PROSITE" id="PS50262"/>
    </source>
</evidence>
<feature type="transmembrane region" description="Helical" evidence="9">
    <location>
        <begin position="159"/>
        <end position="180"/>
    </location>
</feature>
<evidence type="ECO:0000256" key="1">
    <source>
        <dbReference type="ARBA" id="ARBA00004141"/>
    </source>
</evidence>
<reference evidence="11 12" key="1">
    <citation type="submission" date="2018-04" db="EMBL/GenBank/DDBJ databases">
        <title>The genome of golden apple snail Pomacea canaliculata provides insight into stress tolerance and invasive adaptation.</title>
        <authorList>
            <person name="Liu C."/>
            <person name="Liu B."/>
            <person name="Ren Y."/>
            <person name="Zhang Y."/>
            <person name="Wang H."/>
            <person name="Li S."/>
            <person name="Jiang F."/>
            <person name="Yin L."/>
            <person name="Zhang G."/>
            <person name="Qian W."/>
            <person name="Fan W."/>
        </authorList>
    </citation>
    <scope>NUCLEOTIDE SEQUENCE [LARGE SCALE GENOMIC DNA]</scope>
    <source>
        <strain evidence="11">SZHN2017</strain>
        <tissue evidence="11">Muscle</tissue>
    </source>
</reference>
<feature type="transmembrane region" description="Helical" evidence="9">
    <location>
        <begin position="45"/>
        <end position="64"/>
    </location>
</feature>
<evidence type="ECO:0000256" key="4">
    <source>
        <dbReference type="ARBA" id="ARBA00023040"/>
    </source>
</evidence>
<evidence type="ECO:0000256" key="9">
    <source>
        <dbReference type="SAM" id="Phobius"/>
    </source>
</evidence>
<dbReference type="OrthoDB" id="9990906at2759"/>
<keyword evidence="3 9" id="KW-1133">Transmembrane helix</keyword>
<keyword evidence="6 8" id="KW-0675">Receptor</keyword>
<dbReference type="PROSITE" id="PS00237">
    <property type="entry name" value="G_PROTEIN_RECEP_F1_1"/>
    <property type="match status" value="1"/>
</dbReference>
<protein>
    <recommendedName>
        <fullName evidence="10">G-protein coupled receptors family 1 profile domain-containing protein</fullName>
    </recommendedName>
</protein>
<proteinExistence type="inferred from homology"/>
<feature type="transmembrane region" description="Helical" evidence="9">
    <location>
        <begin position="76"/>
        <end position="97"/>
    </location>
</feature>
<dbReference type="PROSITE" id="PS50262">
    <property type="entry name" value="G_PROTEIN_RECEP_F1_2"/>
    <property type="match status" value="1"/>
</dbReference>
<keyword evidence="7 8" id="KW-0807">Transducer</keyword>
<sequence length="376" mass="43485">MLPTTESVFSFNSTDPMIIIRSWKDLYLVVLHYLPLAFAVDRYTTPVWCLVGFIGNIISVRIWIRRRMRKCNSSAAYLATLAVSDLLFLVLLVPYELQYPWMMGTLDLQGWCQVWNVLYMTTQYVSLLLVCAFTVERFLSVCRPFDCQRFAKTSRSAKIIVGIICLSVVLSLPQALFWSVSPETRECQVRTDELQHLESIYEFWNWTSEIVMFGLMPIIALVLNICVLRQIRTVGRLYITEASSSLARDHVHTSARCVTTTVTLMWISFYLIVTKLPVTITFSMQTSITFGQEMTLDAMATDPTWQRYLTYFTARKIIEEIGISHHACNIFIYCATSRQFRRHLKSLCFHCLSCTEYEYPGSGRVPASNRTHKHRI</sequence>
<keyword evidence="12" id="KW-1185">Reference proteome</keyword>
<dbReference type="GO" id="GO:0004930">
    <property type="term" value="F:G protein-coupled receptor activity"/>
    <property type="evidence" value="ECO:0007669"/>
    <property type="project" value="UniProtKB-KW"/>
</dbReference>
<dbReference type="PANTHER" id="PTHR24243">
    <property type="entry name" value="G-PROTEIN COUPLED RECEPTOR"/>
    <property type="match status" value="1"/>
</dbReference>
<feature type="domain" description="G-protein coupled receptors family 1 profile" evidence="10">
    <location>
        <begin position="55"/>
        <end position="333"/>
    </location>
</feature>
<dbReference type="SUPFAM" id="SSF81321">
    <property type="entry name" value="Family A G protein-coupled receptor-like"/>
    <property type="match status" value="1"/>
</dbReference>
<feature type="transmembrane region" description="Helical" evidence="9">
    <location>
        <begin position="117"/>
        <end position="139"/>
    </location>
</feature>
<feature type="transmembrane region" description="Helical" evidence="9">
    <location>
        <begin position="210"/>
        <end position="228"/>
    </location>
</feature>
<evidence type="ECO:0000256" key="5">
    <source>
        <dbReference type="ARBA" id="ARBA00023136"/>
    </source>
</evidence>
<keyword evidence="4 8" id="KW-0297">G-protein coupled receptor</keyword>
<gene>
    <name evidence="11" type="ORF">C0Q70_19804</name>
</gene>
<accession>A0A2T7NDS2</accession>
<evidence type="ECO:0000256" key="7">
    <source>
        <dbReference type="ARBA" id="ARBA00023224"/>
    </source>
</evidence>
<dbReference type="Proteomes" id="UP000245119">
    <property type="component" value="Linkage Group LG13"/>
</dbReference>
<dbReference type="Pfam" id="PF00001">
    <property type="entry name" value="7tm_1"/>
    <property type="match status" value="1"/>
</dbReference>
<dbReference type="GO" id="GO:0005886">
    <property type="term" value="C:plasma membrane"/>
    <property type="evidence" value="ECO:0007669"/>
    <property type="project" value="TreeGrafter"/>
</dbReference>
<evidence type="ECO:0000313" key="11">
    <source>
        <dbReference type="EMBL" id="PVD19317.1"/>
    </source>
</evidence>
<dbReference type="Gene3D" id="1.20.1070.10">
    <property type="entry name" value="Rhodopsin 7-helix transmembrane proteins"/>
    <property type="match status" value="1"/>
</dbReference>
<organism evidence="11 12">
    <name type="scientific">Pomacea canaliculata</name>
    <name type="common">Golden apple snail</name>
    <dbReference type="NCBI Taxonomy" id="400727"/>
    <lineage>
        <taxon>Eukaryota</taxon>
        <taxon>Metazoa</taxon>
        <taxon>Spiralia</taxon>
        <taxon>Lophotrochozoa</taxon>
        <taxon>Mollusca</taxon>
        <taxon>Gastropoda</taxon>
        <taxon>Caenogastropoda</taxon>
        <taxon>Architaenioglossa</taxon>
        <taxon>Ampullarioidea</taxon>
        <taxon>Ampullariidae</taxon>
        <taxon>Pomacea</taxon>
    </lineage>
</organism>
<keyword evidence="5 9" id="KW-0472">Membrane</keyword>
<dbReference type="STRING" id="400727.A0A2T7NDS2"/>
<dbReference type="AlphaFoldDB" id="A0A2T7NDS2"/>
<evidence type="ECO:0000256" key="8">
    <source>
        <dbReference type="RuleBase" id="RU000688"/>
    </source>
</evidence>
<dbReference type="CDD" id="cd14978">
    <property type="entry name" value="7tmA_FMRFamide_R-like"/>
    <property type="match status" value="1"/>
</dbReference>
<dbReference type="PRINTS" id="PR00237">
    <property type="entry name" value="GPCRRHODOPSN"/>
</dbReference>
<comment type="caution">
    <text evidence="11">The sequence shown here is derived from an EMBL/GenBank/DDBJ whole genome shotgun (WGS) entry which is preliminary data.</text>
</comment>
<evidence type="ECO:0000256" key="6">
    <source>
        <dbReference type="ARBA" id="ARBA00023170"/>
    </source>
</evidence>
<comment type="similarity">
    <text evidence="8">Belongs to the G-protein coupled receptor 1 family.</text>
</comment>
<name>A0A2T7NDS2_POMCA</name>
<evidence type="ECO:0000313" key="12">
    <source>
        <dbReference type="Proteomes" id="UP000245119"/>
    </source>
</evidence>
<dbReference type="InterPro" id="IPR017452">
    <property type="entry name" value="GPCR_Rhodpsn_7TM"/>
</dbReference>